<feature type="compositionally biased region" description="Basic and acidic residues" evidence="1">
    <location>
        <begin position="44"/>
        <end position="53"/>
    </location>
</feature>
<feature type="region of interest" description="Disordered" evidence="1">
    <location>
        <begin position="28"/>
        <end position="57"/>
    </location>
</feature>
<gene>
    <name evidence="2" type="ORF">LWI28_006345</name>
</gene>
<keyword evidence="3" id="KW-1185">Reference proteome</keyword>
<reference evidence="2" key="1">
    <citation type="journal article" date="2022" name="Plant J.">
        <title>Strategies of tolerance reflected in two North American maple genomes.</title>
        <authorList>
            <person name="McEvoy S.L."/>
            <person name="Sezen U.U."/>
            <person name="Trouern-Trend A."/>
            <person name="McMahon S.M."/>
            <person name="Schaberg P.G."/>
            <person name="Yang J."/>
            <person name="Wegrzyn J.L."/>
            <person name="Swenson N.G."/>
        </authorList>
    </citation>
    <scope>NUCLEOTIDE SEQUENCE</scope>
    <source>
        <strain evidence="2">91603</strain>
    </source>
</reference>
<name>A0AAD5I990_ACENE</name>
<evidence type="ECO:0000313" key="2">
    <source>
        <dbReference type="EMBL" id="KAI9156428.1"/>
    </source>
</evidence>
<organism evidence="2 3">
    <name type="scientific">Acer negundo</name>
    <name type="common">Box elder</name>
    <dbReference type="NCBI Taxonomy" id="4023"/>
    <lineage>
        <taxon>Eukaryota</taxon>
        <taxon>Viridiplantae</taxon>
        <taxon>Streptophyta</taxon>
        <taxon>Embryophyta</taxon>
        <taxon>Tracheophyta</taxon>
        <taxon>Spermatophyta</taxon>
        <taxon>Magnoliopsida</taxon>
        <taxon>eudicotyledons</taxon>
        <taxon>Gunneridae</taxon>
        <taxon>Pentapetalae</taxon>
        <taxon>rosids</taxon>
        <taxon>malvids</taxon>
        <taxon>Sapindales</taxon>
        <taxon>Sapindaceae</taxon>
        <taxon>Hippocastanoideae</taxon>
        <taxon>Acereae</taxon>
        <taxon>Acer</taxon>
    </lineage>
</organism>
<dbReference type="EMBL" id="JAJSOW010000107">
    <property type="protein sequence ID" value="KAI9156428.1"/>
    <property type="molecule type" value="Genomic_DNA"/>
</dbReference>
<evidence type="ECO:0000313" key="3">
    <source>
        <dbReference type="Proteomes" id="UP001064489"/>
    </source>
</evidence>
<dbReference type="Proteomes" id="UP001064489">
    <property type="component" value="Chromosome 12"/>
</dbReference>
<sequence>MQATKVTLEENVLGGPEMLDAGVGQIETKGTGTNGDQSIVTVDPSKEAGEKQDVGSPYKEVAPALCKNNNFRPTTTNVAMADALMLSTLAGGDLETIPVAGKTFLNRRQFPVGYQNCKLEETHQREPDTAQPTVLPSDTRKAIDQVWI</sequence>
<dbReference type="AlphaFoldDB" id="A0AAD5I990"/>
<feature type="compositionally biased region" description="Polar residues" evidence="1">
    <location>
        <begin position="28"/>
        <end position="40"/>
    </location>
</feature>
<proteinExistence type="predicted"/>
<protein>
    <submittedName>
        <fullName evidence="2">Uncharacterized protein</fullName>
    </submittedName>
</protein>
<comment type="caution">
    <text evidence="2">The sequence shown here is derived from an EMBL/GenBank/DDBJ whole genome shotgun (WGS) entry which is preliminary data.</text>
</comment>
<accession>A0AAD5I990</accession>
<reference evidence="2" key="2">
    <citation type="submission" date="2023-02" db="EMBL/GenBank/DDBJ databases">
        <authorList>
            <person name="Swenson N.G."/>
            <person name="Wegrzyn J.L."/>
            <person name="Mcevoy S.L."/>
        </authorList>
    </citation>
    <scope>NUCLEOTIDE SEQUENCE</scope>
    <source>
        <strain evidence="2">91603</strain>
        <tissue evidence="2">Leaf</tissue>
    </source>
</reference>
<evidence type="ECO:0000256" key="1">
    <source>
        <dbReference type="SAM" id="MobiDB-lite"/>
    </source>
</evidence>